<organism evidence="2 3">
    <name type="scientific">Rhamnella rubrinervis</name>
    <dbReference type="NCBI Taxonomy" id="2594499"/>
    <lineage>
        <taxon>Eukaryota</taxon>
        <taxon>Viridiplantae</taxon>
        <taxon>Streptophyta</taxon>
        <taxon>Embryophyta</taxon>
        <taxon>Tracheophyta</taxon>
        <taxon>Spermatophyta</taxon>
        <taxon>Magnoliopsida</taxon>
        <taxon>eudicotyledons</taxon>
        <taxon>Gunneridae</taxon>
        <taxon>Pentapetalae</taxon>
        <taxon>rosids</taxon>
        <taxon>fabids</taxon>
        <taxon>Rosales</taxon>
        <taxon>Rhamnaceae</taxon>
        <taxon>rhamnoid group</taxon>
        <taxon>Rhamneae</taxon>
        <taxon>Rhamnella</taxon>
    </lineage>
</organism>
<sequence>MGIRDHSTNSYDVWDQISKYYLSAFTELDYYRMEVISVLEPTPYEMDFVESIHSPTGRRPCNVPPIVIEKISMDHGMDHGGGDETINVQVEDNIEHVDTTPHPDVSMSSSSITLDHNV</sequence>
<keyword evidence="3" id="KW-1185">Reference proteome</keyword>
<evidence type="ECO:0000256" key="1">
    <source>
        <dbReference type="SAM" id="MobiDB-lite"/>
    </source>
</evidence>
<dbReference type="EMBL" id="VOIH02000002">
    <property type="protein sequence ID" value="KAF3453804.1"/>
    <property type="molecule type" value="Genomic_DNA"/>
</dbReference>
<evidence type="ECO:0000313" key="2">
    <source>
        <dbReference type="EMBL" id="KAF3453804.1"/>
    </source>
</evidence>
<comment type="caution">
    <text evidence="2">The sequence shown here is derived from an EMBL/GenBank/DDBJ whole genome shotgun (WGS) entry which is preliminary data.</text>
</comment>
<dbReference type="Proteomes" id="UP000796880">
    <property type="component" value="Unassembled WGS sequence"/>
</dbReference>
<reference evidence="2" key="1">
    <citation type="submission" date="2020-03" db="EMBL/GenBank/DDBJ databases">
        <title>A high-quality chromosome-level genome assembly of a woody plant with both climbing and erect habits, Rhamnella rubrinervis.</title>
        <authorList>
            <person name="Lu Z."/>
            <person name="Yang Y."/>
            <person name="Zhu X."/>
            <person name="Sun Y."/>
        </authorList>
    </citation>
    <scope>NUCLEOTIDE SEQUENCE</scope>
    <source>
        <strain evidence="2">BYM</strain>
        <tissue evidence="2">Leaf</tissue>
    </source>
</reference>
<name>A0A8K0HKC0_9ROSA</name>
<gene>
    <name evidence="2" type="ORF">FNV43_RR04245</name>
</gene>
<proteinExistence type="predicted"/>
<accession>A0A8K0HKC0</accession>
<evidence type="ECO:0000313" key="3">
    <source>
        <dbReference type="Proteomes" id="UP000796880"/>
    </source>
</evidence>
<dbReference type="AlphaFoldDB" id="A0A8K0HKC0"/>
<feature type="region of interest" description="Disordered" evidence="1">
    <location>
        <begin position="98"/>
        <end position="118"/>
    </location>
</feature>
<feature type="compositionally biased region" description="Polar residues" evidence="1">
    <location>
        <begin position="106"/>
        <end position="118"/>
    </location>
</feature>
<protein>
    <submittedName>
        <fullName evidence="2">Uncharacterized protein</fullName>
    </submittedName>
</protein>